<dbReference type="FunFam" id="1.10.10.60:FF:000010">
    <property type="entry name" value="Transcriptional activator Myb isoform A"/>
    <property type="match status" value="1"/>
</dbReference>
<feature type="compositionally biased region" description="Basic residues" evidence="3">
    <location>
        <begin position="418"/>
        <end position="427"/>
    </location>
</feature>
<feature type="compositionally biased region" description="Low complexity" evidence="3">
    <location>
        <begin position="786"/>
        <end position="799"/>
    </location>
</feature>
<feature type="compositionally biased region" description="Basic and acidic residues" evidence="3">
    <location>
        <begin position="74"/>
        <end position="85"/>
    </location>
</feature>
<keyword evidence="1" id="KW-0677">Repeat</keyword>
<evidence type="ECO:0000256" key="2">
    <source>
        <dbReference type="ARBA" id="ARBA00023125"/>
    </source>
</evidence>
<comment type="caution">
    <text evidence="8">The sequence shown here is derived from an EMBL/GenBank/DDBJ whole genome shotgun (WGS) entry which is preliminary data.</text>
</comment>
<feature type="region of interest" description="Disordered" evidence="3">
    <location>
        <begin position="26"/>
        <end position="85"/>
    </location>
</feature>
<feature type="domain" description="HTH myb-type" evidence="7">
    <location>
        <begin position="130"/>
        <end position="170"/>
    </location>
</feature>
<evidence type="ECO:0000259" key="5">
    <source>
        <dbReference type="PROSITE" id="PS50195"/>
    </source>
</evidence>
<evidence type="ECO:0000313" key="9">
    <source>
        <dbReference type="Proteomes" id="UP001146120"/>
    </source>
</evidence>
<dbReference type="PROSITE" id="PS51082">
    <property type="entry name" value="WH2"/>
    <property type="match status" value="1"/>
</dbReference>
<feature type="compositionally biased region" description="Acidic residues" evidence="3">
    <location>
        <begin position="32"/>
        <end position="43"/>
    </location>
</feature>
<dbReference type="EMBL" id="DAKRPA010000165">
    <property type="protein sequence ID" value="DAZ96509.1"/>
    <property type="molecule type" value="Genomic_DNA"/>
</dbReference>
<dbReference type="InterPro" id="IPR001683">
    <property type="entry name" value="PX_dom"/>
</dbReference>
<feature type="compositionally biased region" description="Low complexity" evidence="3">
    <location>
        <begin position="964"/>
        <end position="978"/>
    </location>
</feature>
<dbReference type="InterPro" id="IPR003124">
    <property type="entry name" value="WH2_dom"/>
</dbReference>
<dbReference type="GO" id="GO:0035091">
    <property type="term" value="F:phosphatidylinositol binding"/>
    <property type="evidence" value="ECO:0007669"/>
    <property type="project" value="InterPro"/>
</dbReference>
<proteinExistence type="predicted"/>
<reference evidence="8" key="1">
    <citation type="submission" date="2022-11" db="EMBL/GenBank/DDBJ databases">
        <authorList>
            <person name="Morgan W.R."/>
            <person name="Tartar A."/>
        </authorList>
    </citation>
    <scope>NUCLEOTIDE SEQUENCE</scope>
    <source>
        <strain evidence="8">ARSEF 373</strain>
    </source>
</reference>
<evidence type="ECO:0000259" key="4">
    <source>
        <dbReference type="PROSITE" id="PS50090"/>
    </source>
</evidence>
<dbReference type="Gene3D" id="1.10.10.60">
    <property type="entry name" value="Homeodomain-like"/>
    <property type="match status" value="2"/>
</dbReference>
<gene>
    <name evidence="8" type="ORF">N0F65_008060</name>
</gene>
<feature type="region of interest" description="Disordered" evidence="3">
    <location>
        <begin position="413"/>
        <end position="434"/>
    </location>
</feature>
<dbReference type="PROSITE" id="PS50090">
    <property type="entry name" value="MYB_LIKE"/>
    <property type="match status" value="2"/>
</dbReference>
<dbReference type="CDD" id="cd00167">
    <property type="entry name" value="SANT"/>
    <property type="match status" value="2"/>
</dbReference>
<dbReference type="InterPro" id="IPR050560">
    <property type="entry name" value="MYB_TF"/>
</dbReference>
<feature type="domain" description="WH2" evidence="6">
    <location>
        <begin position="1081"/>
        <end position="1098"/>
    </location>
</feature>
<evidence type="ECO:0000259" key="6">
    <source>
        <dbReference type="PROSITE" id="PS51082"/>
    </source>
</evidence>
<dbReference type="InterPro" id="IPR009057">
    <property type="entry name" value="Homeodomain-like_sf"/>
</dbReference>
<feature type="compositionally biased region" description="Polar residues" evidence="3">
    <location>
        <begin position="547"/>
        <end position="559"/>
    </location>
</feature>
<dbReference type="PANTHER" id="PTHR45614">
    <property type="entry name" value="MYB PROTEIN-RELATED"/>
    <property type="match status" value="1"/>
</dbReference>
<dbReference type="GO" id="GO:0000978">
    <property type="term" value="F:RNA polymerase II cis-regulatory region sequence-specific DNA binding"/>
    <property type="evidence" value="ECO:0007669"/>
    <property type="project" value="TreeGrafter"/>
</dbReference>
<feature type="compositionally biased region" description="Pro residues" evidence="3">
    <location>
        <begin position="1055"/>
        <end position="1066"/>
    </location>
</feature>
<feature type="compositionally biased region" description="Low complexity" evidence="3">
    <location>
        <begin position="603"/>
        <end position="629"/>
    </location>
</feature>
<dbReference type="GO" id="GO:0000981">
    <property type="term" value="F:DNA-binding transcription factor activity, RNA polymerase II-specific"/>
    <property type="evidence" value="ECO:0007669"/>
    <property type="project" value="TreeGrafter"/>
</dbReference>
<dbReference type="PANTHER" id="PTHR45614:SF232">
    <property type="entry name" value="TRANSCRIPTION FACTOR MYB3R-2"/>
    <property type="match status" value="1"/>
</dbReference>
<feature type="compositionally biased region" description="Low complexity" evidence="3">
    <location>
        <begin position="933"/>
        <end position="944"/>
    </location>
</feature>
<feature type="domain" description="Myb-like" evidence="4">
    <location>
        <begin position="74"/>
        <end position="125"/>
    </location>
</feature>
<name>A0AAV2YVA9_9STRA</name>
<feature type="domain" description="HTH myb-type" evidence="7">
    <location>
        <begin position="79"/>
        <end position="129"/>
    </location>
</feature>
<dbReference type="Gene3D" id="3.30.1520.10">
    <property type="entry name" value="Phox-like domain"/>
    <property type="match status" value="1"/>
</dbReference>
<dbReference type="Pfam" id="PF00787">
    <property type="entry name" value="PX"/>
    <property type="match status" value="1"/>
</dbReference>
<dbReference type="InterPro" id="IPR036871">
    <property type="entry name" value="PX_dom_sf"/>
</dbReference>
<reference evidence="8" key="2">
    <citation type="journal article" date="2023" name="Microbiol Resour">
        <title>Decontamination and Annotation of the Draft Genome Sequence of the Oomycete Lagenidium giganteum ARSEF 373.</title>
        <authorList>
            <person name="Morgan W.R."/>
            <person name="Tartar A."/>
        </authorList>
    </citation>
    <scope>NUCLEOTIDE SEQUENCE</scope>
    <source>
        <strain evidence="8">ARSEF 373</strain>
    </source>
</reference>
<dbReference type="CDD" id="cd06093">
    <property type="entry name" value="PX_domain"/>
    <property type="match status" value="1"/>
</dbReference>
<feature type="region of interest" description="Disordered" evidence="3">
    <location>
        <begin position="924"/>
        <end position="1142"/>
    </location>
</feature>
<dbReference type="PROSITE" id="PS50195">
    <property type="entry name" value="PX"/>
    <property type="match status" value="1"/>
</dbReference>
<dbReference type="SUPFAM" id="SSF64268">
    <property type="entry name" value="PX domain"/>
    <property type="match status" value="1"/>
</dbReference>
<dbReference type="Pfam" id="PF13921">
    <property type="entry name" value="Myb_DNA-bind_6"/>
    <property type="match status" value="1"/>
</dbReference>
<dbReference type="AlphaFoldDB" id="A0AAV2YVA9"/>
<keyword evidence="2" id="KW-0238">DNA-binding</keyword>
<feature type="compositionally biased region" description="Basic and acidic residues" evidence="3">
    <location>
        <begin position="592"/>
        <end position="601"/>
    </location>
</feature>
<evidence type="ECO:0000313" key="8">
    <source>
        <dbReference type="EMBL" id="DAZ96509.1"/>
    </source>
</evidence>
<dbReference type="SUPFAM" id="SSF46689">
    <property type="entry name" value="Homeodomain-like"/>
    <property type="match status" value="1"/>
</dbReference>
<dbReference type="PROSITE" id="PS51294">
    <property type="entry name" value="HTH_MYB"/>
    <property type="match status" value="2"/>
</dbReference>
<feature type="compositionally biased region" description="Basic and acidic residues" evidence="3">
    <location>
        <begin position="674"/>
        <end position="698"/>
    </location>
</feature>
<dbReference type="SMART" id="SM00246">
    <property type="entry name" value="WH2"/>
    <property type="match status" value="1"/>
</dbReference>
<dbReference type="GO" id="GO:0003779">
    <property type="term" value="F:actin binding"/>
    <property type="evidence" value="ECO:0007669"/>
    <property type="project" value="InterPro"/>
</dbReference>
<evidence type="ECO:0000259" key="7">
    <source>
        <dbReference type="PROSITE" id="PS51294"/>
    </source>
</evidence>
<dbReference type="GO" id="GO:0005634">
    <property type="term" value="C:nucleus"/>
    <property type="evidence" value="ECO:0007669"/>
    <property type="project" value="TreeGrafter"/>
</dbReference>
<feature type="region of interest" description="Disordered" evidence="3">
    <location>
        <begin position="650"/>
        <end position="806"/>
    </location>
</feature>
<feature type="domain" description="PX" evidence="5">
    <location>
        <begin position="809"/>
        <end position="923"/>
    </location>
</feature>
<dbReference type="SMART" id="SM00717">
    <property type="entry name" value="SANT"/>
    <property type="match status" value="2"/>
</dbReference>
<feature type="region of interest" description="Disordered" evidence="3">
    <location>
        <begin position="587"/>
        <end position="630"/>
    </location>
</feature>
<feature type="domain" description="Myb-like" evidence="4">
    <location>
        <begin position="126"/>
        <end position="170"/>
    </location>
</feature>
<protein>
    <submittedName>
        <fullName evidence="8">Uncharacterized protein</fullName>
    </submittedName>
</protein>
<dbReference type="InterPro" id="IPR001005">
    <property type="entry name" value="SANT/Myb"/>
</dbReference>
<feature type="compositionally biased region" description="Basic and acidic residues" evidence="3">
    <location>
        <begin position="726"/>
        <end position="742"/>
    </location>
</feature>
<evidence type="ECO:0000256" key="3">
    <source>
        <dbReference type="SAM" id="MobiDB-lite"/>
    </source>
</evidence>
<evidence type="ECO:0000256" key="1">
    <source>
        <dbReference type="ARBA" id="ARBA00022737"/>
    </source>
</evidence>
<organism evidence="8 9">
    <name type="scientific">Lagenidium giganteum</name>
    <dbReference type="NCBI Taxonomy" id="4803"/>
    <lineage>
        <taxon>Eukaryota</taxon>
        <taxon>Sar</taxon>
        <taxon>Stramenopiles</taxon>
        <taxon>Oomycota</taxon>
        <taxon>Peronosporomycetes</taxon>
        <taxon>Pythiales</taxon>
        <taxon>Pythiaceae</taxon>
    </lineage>
</organism>
<feature type="compositionally biased region" description="Low complexity" evidence="3">
    <location>
        <begin position="990"/>
        <end position="1002"/>
    </location>
</feature>
<sequence length="1167" mass="128564">MSRKLEGFNLEDSEVNVHAMRNAMPVSHDMDFGDDDHHDDDDDAYMRSGSLTPKYEDGDGFIDDDTSGNKRRKSDTNTKRPWTREENEKLMQLVKQYGAKRWSLIAMHLPGRVGKQCRERWHNHLNPSVRKDAWTAEEDYVIFECHKNVGNQWAEISKMLPGRTDNAIKNSQRDSWKNESPVSVTARIFRGASISQQQQQQGQTASYQNPDLSASVAAGSTNFSNASMKPGMQSYRPMPSMSHFGGADQGIRACAGVRLSTQCAEALRPELTKTATSDSAMSSSAWVVNEGYALCKFDSASSPTDAGMVGSPRQWLSPRASKLAELYVVLTIKRKLEFYENNTKSTRVDSAYVQAFCGWDGAGLLKADSYGLELKLEKHKQQRMYMVAFNRLDLDKWCRAFLAVLDPQSAAGEEVRRERRKGRKQEKRKVQEREEKIRKWKDHQMKLAEEERQRLIAREEEINNMTPLERVDGLGSLDEDTARILEKRKLRLQRRHAPTTGRVNKSAYRRRLEDGTGGKVDNVTPLQTKTVEQRARVRVEAPPPGQSRASFAQHRSSYSAPRRISTADQDKQSVQNALAAIMGGKANSRFAGGRDERRDSFESSVSSRSRVSRSAAPTSSPSPVVQAAPQHDNAMTNAFAASLAAIRRNRADTVEDSESASAVPPSSTTKVRNRTREKQLSAEGKELLKKAMDGEKPKPKAGTGGRKGLFDDSSSDDDSESGVLAGRKDASTSKRISEKQPEPTRVSSNGKTENSYRFEDDAEDSSASEEERPSTSLFAAGRQQRPTSPTNSAASSTTPGVAPVSMQRQSVVVSYVSSVVNMQGKKSVGVYTFALRCGSSEHTFSNSYHEFEAIHERLSSELTAERLPKFPSKHWYRNNTKPENMQKRAMEFLQYFQQLVAVPNILTNQRFLFEFKVSTEFASAASGQSRGNTAATTTSLQATTPVRAPEPKRETKPATTKLFSTASDSDSDSDASVPTPVPIRERKRVSQASNVSAASSRADTQNGEKKSSKASKRMSQSSSARLPTTEEAPVSPAASTNGKRRPDFSATAATPPSPPDATPPAPKITGLPPRANPFGGGRGDLLAAIRQGQQLRKTTDTDESPGLKPAGRGGPVDGAASNHRPPPPAPLNPGASINDAINNAMAARRIHVEYEERSDEDSDDDWD</sequence>
<dbReference type="InterPro" id="IPR017930">
    <property type="entry name" value="Myb_dom"/>
</dbReference>
<feature type="region of interest" description="Disordered" evidence="3">
    <location>
        <begin position="533"/>
        <end position="573"/>
    </location>
</feature>
<keyword evidence="9" id="KW-1185">Reference proteome</keyword>
<accession>A0AAV2YVA9</accession>
<dbReference type="Pfam" id="PF02205">
    <property type="entry name" value="WH2"/>
    <property type="match status" value="1"/>
</dbReference>
<dbReference type="Proteomes" id="UP001146120">
    <property type="component" value="Unassembled WGS sequence"/>
</dbReference>